<evidence type="ECO:0000256" key="2">
    <source>
        <dbReference type="ARBA" id="ARBA00022603"/>
    </source>
</evidence>
<dbReference type="EC" id="2.1.1.-" evidence="4"/>
<protein>
    <recommendedName>
        <fullName evidence="4">Methyltransferase</fullName>
        <ecNumber evidence="4">2.1.1.-</ecNumber>
    </recommendedName>
</protein>
<dbReference type="STRING" id="768706.Desor_2770"/>
<proteinExistence type="inferred from homology"/>
<keyword evidence="2 5" id="KW-0489">Methyltransferase</keyword>
<dbReference type="GO" id="GO:0032259">
    <property type="term" value="P:methylation"/>
    <property type="evidence" value="ECO:0007669"/>
    <property type="project" value="UniProtKB-KW"/>
</dbReference>
<dbReference type="AlphaFoldDB" id="G7WBI1"/>
<dbReference type="HOGENOM" id="CLU_033581_0_0_9"/>
<keyword evidence="6" id="KW-1185">Reference proteome</keyword>
<dbReference type="GO" id="GO:0008168">
    <property type="term" value="F:methyltransferase activity"/>
    <property type="evidence" value="ECO:0007669"/>
    <property type="project" value="UniProtKB-KW"/>
</dbReference>
<dbReference type="PATRIC" id="fig|768706.3.peg.2783"/>
<dbReference type="RefSeq" id="WP_014185118.1">
    <property type="nucleotide sequence ID" value="NC_016584.1"/>
</dbReference>
<reference evidence="5 6" key="2">
    <citation type="journal article" date="2012" name="J. Bacteriol.">
        <title>Complete genome sequences of Desulfosporosinus orientis DSM765T, Desulfosporosinus youngiae DSM17734T, Desulfosporosinus meridiei DSM13257T, and Desulfosporosinus acidiphilus DSM22704T.</title>
        <authorList>
            <person name="Pester M."/>
            <person name="Brambilla E."/>
            <person name="Alazard D."/>
            <person name="Rattei T."/>
            <person name="Weinmaier T."/>
            <person name="Han J."/>
            <person name="Lucas S."/>
            <person name="Lapidus A."/>
            <person name="Cheng J.F."/>
            <person name="Goodwin L."/>
            <person name="Pitluck S."/>
            <person name="Peters L."/>
            <person name="Ovchinnikova G."/>
            <person name="Teshima H."/>
            <person name="Detter J.C."/>
            <person name="Han C.S."/>
            <person name="Tapia R."/>
            <person name="Land M.L."/>
            <person name="Hauser L."/>
            <person name="Kyrpides N.C."/>
            <person name="Ivanova N.N."/>
            <person name="Pagani I."/>
            <person name="Huntmann M."/>
            <person name="Wei C.L."/>
            <person name="Davenport K.W."/>
            <person name="Daligault H."/>
            <person name="Chain P.S."/>
            <person name="Chen A."/>
            <person name="Mavromatis K."/>
            <person name="Markowitz V."/>
            <person name="Szeto E."/>
            <person name="Mikhailova N."/>
            <person name="Pati A."/>
            <person name="Wagner M."/>
            <person name="Woyke T."/>
            <person name="Ollivier B."/>
            <person name="Klenk H.P."/>
            <person name="Spring S."/>
            <person name="Loy A."/>
        </authorList>
    </citation>
    <scope>NUCLEOTIDE SEQUENCE [LARGE SCALE GENOMIC DNA]</scope>
    <source>
        <strain evidence="6">ATCC 19365 / DSM 765 / NCIMB 8382 / VKM B-1628</strain>
    </source>
</reference>
<reference evidence="6" key="1">
    <citation type="submission" date="2011-11" db="EMBL/GenBank/DDBJ databases">
        <title>Complete sequence of Desulfosporosinus orientis DSM 765.</title>
        <authorList>
            <person name="Lucas S."/>
            <person name="Han J."/>
            <person name="Lapidus A."/>
            <person name="Cheng J.-F."/>
            <person name="Goodwin L."/>
            <person name="Pitluck S."/>
            <person name="Peters L."/>
            <person name="Ovchinnikova G."/>
            <person name="Teshima H."/>
            <person name="Detter J.C."/>
            <person name="Han C."/>
            <person name="Tapia R."/>
            <person name="Land M."/>
            <person name="Hauser L."/>
            <person name="Kyrpides N."/>
            <person name="Ivanova N."/>
            <person name="Pagani I."/>
            <person name="Pester M."/>
            <person name="Spring S."/>
            <person name="Ollivier B."/>
            <person name="Rattei T."/>
            <person name="Klenk H.-P."/>
            <person name="Wagner M."/>
            <person name="Loy A."/>
            <person name="Woyke T."/>
        </authorList>
    </citation>
    <scope>NUCLEOTIDE SEQUENCE [LARGE SCALE GENOMIC DNA]</scope>
    <source>
        <strain evidence="6">ATCC 19365 / DSM 765 / NCIMB 8382 / VKM B-1628</strain>
    </source>
</reference>
<comment type="similarity">
    <text evidence="1 4">Belongs to the trimethylamine methyltransferase family.</text>
</comment>
<accession>G7WBI1</accession>
<sequence length="470" mass="50785">MSKPILTTLSPEEIEKVKTASLALLERTGVNIDHAYAREVLQRAGAKVDGARVFFPPKLVMEAIAKAPRQFTIYARNPNCNITIGQEEPVFAPGYGAPYVTLASGERRKATFVDFVNIAKLSGSSSNMGVSGGVLVEPSDIPEKNRHNAMLYACIVNSDKPFMGSATGEEHAKDSLKMAGMIMDSDQGIPKQPVMISLINTITPLMLDERMVGALIAYAEAGQPVIIASLGMAGATAPTTLAGTLALQNAEVLAGITLAQTIREGTPVVYGSASSITEMRNGSLSIGAPEGAWIIAAAVQIAHSYGLPCRAGGCVTDSKTLDPQAAYESMMNLQVAGMAGVDFVLHAAGILESYMSFSMEKFIIDDEICSMVRRFLRGTKFEAEDLAVQLVNEVGPGGQFLTADHTYQNFRKEFWTPALSNRETYDQWKMNGLVSMLTQAEQRVHEIIENYEIPYLEKSVEQKLKEMAGI</sequence>
<evidence type="ECO:0000313" key="5">
    <source>
        <dbReference type="EMBL" id="AET68310.1"/>
    </source>
</evidence>
<evidence type="ECO:0000256" key="4">
    <source>
        <dbReference type="PIRNR" id="PIRNR037567"/>
    </source>
</evidence>
<dbReference type="eggNOG" id="COG5598">
    <property type="taxonomic scope" value="Bacteria"/>
</dbReference>
<evidence type="ECO:0000256" key="3">
    <source>
        <dbReference type="ARBA" id="ARBA00022679"/>
    </source>
</evidence>
<dbReference type="PIRSF" id="PIRSF037567">
    <property type="entry name" value="MTTB_MeTrfase"/>
    <property type="match status" value="1"/>
</dbReference>
<dbReference type="GO" id="GO:0015948">
    <property type="term" value="P:methanogenesis"/>
    <property type="evidence" value="ECO:0007669"/>
    <property type="project" value="UniProtKB-UniRule"/>
</dbReference>
<dbReference type="Pfam" id="PF06253">
    <property type="entry name" value="MTTB"/>
    <property type="match status" value="1"/>
</dbReference>
<organism evidence="5 6">
    <name type="scientific">Desulfosporosinus orientis (strain ATCC 19365 / DSM 765 / NCIMB 8382 / VKM B-1628 / Singapore I)</name>
    <name type="common">Desulfotomaculum orientis</name>
    <dbReference type="NCBI Taxonomy" id="768706"/>
    <lineage>
        <taxon>Bacteria</taxon>
        <taxon>Bacillati</taxon>
        <taxon>Bacillota</taxon>
        <taxon>Clostridia</taxon>
        <taxon>Eubacteriales</taxon>
        <taxon>Desulfitobacteriaceae</taxon>
        <taxon>Desulfosporosinus</taxon>
    </lineage>
</organism>
<dbReference type="OrthoDB" id="5418352at2"/>
<name>G7WBI1_DESOD</name>
<gene>
    <name evidence="5" type="ordered locus">Desor_2770</name>
</gene>
<keyword evidence="3 4" id="KW-0808">Transferase</keyword>
<dbReference type="Proteomes" id="UP000006346">
    <property type="component" value="Chromosome"/>
</dbReference>
<dbReference type="InterPro" id="IPR010426">
    <property type="entry name" value="MTTB_MeTrfase"/>
</dbReference>
<dbReference type="KEGG" id="dor:Desor_2770"/>
<evidence type="ECO:0000256" key="1">
    <source>
        <dbReference type="ARBA" id="ARBA00007137"/>
    </source>
</evidence>
<dbReference type="Gene3D" id="3.20.20.480">
    <property type="entry name" value="Trimethylamine methyltransferase-like"/>
    <property type="match status" value="1"/>
</dbReference>
<dbReference type="InterPro" id="IPR038601">
    <property type="entry name" value="MttB-like_sf"/>
</dbReference>
<dbReference type="EMBL" id="CP003108">
    <property type="protein sequence ID" value="AET68310.1"/>
    <property type="molecule type" value="Genomic_DNA"/>
</dbReference>
<evidence type="ECO:0000313" key="6">
    <source>
        <dbReference type="Proteomes" id="UP000006346"/>
    </source>
</evidence>